<dbReference type="SUPFAM" id="SSF51126">
    <property type="entry name" value="Pectin lyase-like"/>
    <property type="match status" value="1"/>
</dbReference>
<gene>
    <name evidence="2" type="ORF">FEV53_16650</name>
</gene>
<keyword evidence="3" id="KW-1185">Reference proteome</keyword>
<dbReference type="OrthoDB" id="2664633at2"/>
<reference evidence="2 3" key="1">
    <citation type="submission" date="2019-06" db="EMBL/GenBank/DDBJ databases">
        <title>Paenimaribius caenipelagi gen. nov., sp. nov., isolated from a tidal flat.</title>
        <authorList>
            <person name="Yoon J.-H."/>
        </authorList>
    </citation>
    <scope>NUCLEOTIDE SEQUENCE [LARGE SCALE GENOMIC DNA]</scope>
    <source>
        <strain evidence="2 3">JBTF-M29</strain>
    </source>
</reference>
<dbReference type="EMBL" id="VFSV01000045">
    <property type="protein sequence ID" value="TRD15367.1"/>
    <property type="molecule type" value="Genomic_DNA"/>
</dbReference>
<dbReference type="Proteomes" id="UP000318590">
    <property type="component" value="Unassembled WGS sequence"/>
</dbReference>
<protein>
    <submittedName>
        <fullName evidence="2">Filamentous hemagglutinin N-terminal domain-containing protein</fullName>
    </submittedName>
</protein>
<comment type="caution">
    <text evidence="2">The sequence shown here is derived from an EMBL/GenBank/DDBJ whole genome shotgun (WGS) entry which is preliminary data.</text>
</comment>
<dbReference type="InterPro" id="IPR011050">
    <property type="entry name" value="Pectin_lyase_fold/virulence"/>
</dbReference>
<dbReference type="Pfam" id="PF05860">
    <property type="entry name" value="TPS"/>
    <property type="match status" value="1"/>
</dbReference>
<sequence>MLRFFEVVRSERFHRRLGRMSDCGFRLLLAALLVVQSVYFSWAEAQQIVLDPNGNVGFAPSVNNTRSAPVVNIARPNSGGVSKNRYSRFSVDQNGAVLNNSKNGAETSVAGKVRGNPNLSGGTADTIVNEVTSTAASSLTGTLEVAGDRADVIIANPNGITCDGCRFVNSSEVTLSTGKPIVDGSVVTLDVKTGVVRIGRGGLDGAATGVDGVNLVGRAVIVDGKLTAIEQITASGGAQRFNVRTRQASRQSGSGAAPEYAVDATEFGAMEAGRIQIIGNEEGLGVRTLGALSASSGDLSIRSQGDLTIRSGQAAGSITVDAAGAVRHERDLSATGRNIVIRAESYSSTERTGLYARNLITLDVENSLSLLGVSQSRSGVEITAGDVFVGSLVTTDGAFNLRARNGIEAISATVLAEAISLRTGGRTKVGANYFRSVLGMSIDTDSFHLDQDNVFDVPDLVDINVAGVFLNGADLRLYPQLDIDFGGDLENLETGVFAEDRLDLAVNGTLRNRGVLYGEERLELASTELVNLETGRIFGGDVRFDLAQDLSNDGEIGASGLLEAKLRDIVNSGTIVGDDVTLEARDLLNRSSGLIAANQDLSATFTGQGRNEGRITAISRLGAAFAGRFVNAGEFGANEQLSLSADVLRNDDLVFTPGDLAEISARLFDNAGRLESGGDIVVRAFETLSSGGEIEAIGRLFVDGGDVVLSRSARVVAGDIEIFASRVSSEGFVLSGADLVVSAETTAITAGQVLSVGDVEVRSGQIGVAAGSLLAAGIVTDDARPRLTQGSDLVLVADVIDVAGAVGATGVASVVARNEMTNSGEVSAPDLSVNIARLSNLLNGVLQGADTVRIEIGENLSNDGVIVSGGGLAINAANDLSNSGLLLADLNADLTAENLINPGQIISASSIAVTSTGEIASSGRLQAADDITLIAGDQISNDGILMSGDQAALSSQVSSEIIFGPSSATDVGALILDADDIRLGGEMIVSDPLTISTDVLRLSGTLYSGGDLSLSGKRIESAASAVTVAGVDFSDLTAPLGVASLTLNAASADLGGEMLTGGTATVQVTDLLTVPGALEAVGGDLVLSAGTLKSGAQSRLIAAGIGQLDILGDAAIGGAVFAGGDLSLQAGGLALITATDGAVGAGDRLAILASEIAVEGLAYGLGSAVLSASEGLTSSGLLESGGALELSA</sequence>
<evidence type="ECO:0000313" key="3">
    <source>
        <dbReference type="Proteomes" id="UP000318590"/>
    </source>
</evidence>
<dbReference type="Gene3D" id="2.160.20.10">
    <property type="entry name" value="Single-stranded right-handed beta-helix, Pectin lyase-like"/>
    <property type="match status" value="1"/>
</dbReference>
<proteinExistence type="predicted"/>
<dbReference type="InterPro" id="IPR012334">
    <property type="entry name" value="Pectin_lyas_fold"/>
</dbReference>
<dbReference type="InterPro" id="IPR008638">
    <property type="entry name" value="FhaB/CdiA-like_TPS"/>
</dbReference>
<accession>A0A547PMJ7</accession>
<dbReference type="SMART" id="SM00912">
    <property type="entry name" value="Haemagg_act"/>
    <property type="match status" value="1"/>
</dbReference>
<evidence type="ECO:0000259" key="1">
    <source>
        <dbReference type="SMART" id="SM00912"/>
    </source>
</evidence>
<dbReference type="RefSeq" id="WP_142835901.1">
    <property type="nucleotide sequence ID" value="NZ_VFSV01000045.1"/>
</dbReference>
<feature type="non-terminal residue" evidence="2">
    <location>
        <position position="1192"/>
    </location>
</feature>
<dbReference type="AlphaFoldDB" id="A0A547PMJ7"/>
<organism evidence="2 3">
    <name type="scientific">Palleronia caenipelagi</name>
    <dbReference type="NCBI Taxonomy" id="2489174"/>
    <lineage>
        <taxon>Bacteria</taxon>
        <taxon>Pseudomonadati</taxon>
        <taxon>Pseudomonadota</taxon>
        <taxon>Alphaproteobacteria</taxon>
        <taxon>Rhodobacterales</taxon>
        <taxon>Roseobacteraceae</taxon>
        <taxon>Palleronia</taxon>
    </lineage>
</organism>
<feature type="domain" description="Filamentous haemagglutinin FhaB/tRNA nuclease CdiA-like TPS" evidence="1">
    <location>
        <begin position="65"/>
        <end position="185"/>
    </location>
</feature>
<dbReference type="NCBIfam" id="TIGR01901">
    <property type="entry name" value="adhes_NPXG"/>
    <property type="match status" value="1"/>
</dbReference>
<name>A0A547PMJ7_9RHOB</name>
<evidence type="ECO:0000313" key="2">
    <source>
        <dbReference type="EMBL" id="TRD15367.1"/>
    </source>
</evidence>